<proteinExistence type="predicted"/>
<dbReference type="EMBL" id="BAABHS010000015">
    <property type="protein sequence ID" value="GAA4973046.1"/>
    <property type="molecule type" value="Genomic_DNA"/>
</dbReference>
<dbReference type="Proteomes" id="UP001500466">
    <property type="component" value="Unassembled WGS sequence"/>
</dbReference>
<reference evidence="2" key="1">
    <citation type="journal article" date="2019" name="Int. J. Syst. Evol. Microbiol.">
        <title>The Global Catalogue of Microorganisms (GCM) 10K type strain sequencing project: providing services to taxonomists for standard genome sequencing and annotation.</title>
        <authorList>
            <consortium name="The Broad Institute Genomics Platform"/>
            <consortium name="The Broad Institute Genome Sequencing Center for Infectious Disease"/>
            <person name="Wu L."/>
            <person name="Ma J."/>
        </authorList>
    </citation>
    <scope>NUCLEOTIDE SEQUENCE [LARGE SCALE GENOMIC DNA]</scope>
    <source>
        <strain evidence="2">JCM 17986</strain>
    </source>
</reference>
<protein>
    <submittedName>
        <fullName evidence="1">Uncharacterized protein</fullName>
    </submittedName>
</protein>
<comment type="caution">
    <text evidence="1">The sequence shown here is derived from an EMBL/GenBank/DDBJ whole genome shotgun (WGS) entry which is preliminary data.</text>
</comment>
<organism evidence="1 2">
    <name type="scientific">Yinghuangia aomiensis</name>
    <dbReference type="NCBI Taxonomy" id="676205"/>
    <lineage>
        <taxon>Bacteria</taxon>
        <taxon>Bacillati</taxon>
        <taxon>Actinomycetota</taxon>
        <taxon>Actinomycetes</taxon>
        <taxon>Kitasatosporales</taxon>
        <taxon>Streptomycetaceae</taxon>
        <taxon>Yinghuangia</taxon>
    </lineage>
</organism>
<dbReference type="RefSeq" id="WP_345677343.1">
    <property type="nucleotide sequence ID" value="NZ_BAABHS010000015.1"/>
</dbReference>
<evidence type="ECO:0000313" key="2">
    <source>
        <dbReference type="Proteomes" id="UP001500466"/>
    </source>
</evidence>
<evidence type="ECO:0000313" key="1">
    <source>
        <dbReference type="EMBL" id="GAA4973046.1"/>
    </source>
</evidence>
<sequence length="137" mass="13445">MSPVACLLVQAQDEAGAAQLWDQMQEAAAAGGVNVQRLPVVVGSVDEAVPYVNSLVGRKCRLVVGAGEHVAGAVDAAAAQAPGVRFAVVGGGAVHAAGVTQLPGDEGALKAQLGAMPEDLRREGAAGAAAVSAAPRS</sequence>
<gene>
    <name evidence="1" type="ORF">GCM10023205_44270</name>
</gene>
<keyword evidence="2" id="KW-1185">Reference proteome</keyword>
<dbReference type="Gene3D" id="3.40.50.2300">
    <property type="match status" value="1"/>
</dbReference>
<accession>A0ABP9HKG9</accession>
<name>A0ABP9HKG9_9ACTN</name>